<dbReference type="CTD" id="84083"/>
<dbReference type="PROSITE" id="PS01358">
    <property type="entry name" value="ZF_RANBP2_1"/>
    <property type="match status" value="1"/>
</dbReference>
<dbReference type="PROSITE" id="PS50199">
    <property type="entry name" value="ZF_RANBP2_2"/>
    <property type="match status" value="1"/>
</dbReference>
<feature type="domain" description="Helicase ATP-binding" evidence="11">
    <location>
        <begin position="143"/>
        <end position="257"/>
    </location>
</feature>
<dbReference type="GO" id="GO:0005524">
    <property type="term" value="F:ATP binding"/>
    <property type="evidence" value="ECO:0007669"/>
    <property type="project" value="UniProtKB-KW"/>
</dbReference>
<feature type="region of interest" description="Disordered" evidence="9">
    <location>
        <begin position="42"/>
        <end position="101"/>
    </location>
</feature>
<evidence type="ECO:0000259" key="10">
    <source>
        <dbReference type="PROSITE" id="PS50199"/>
    </source>
</evidence>
<dbReference type="Pfam" id="PF00271">
    <property type="entry name" value="Helicase_C"/>
    <property type="match status" value="1"/>
</dbReference>
<feature type="region of interest" description="Disordered" evidence="9">
    <location>
        <begin position="778"/>
        <end position="823"/>
    </location>
</feature>
<name>A0AAJ7TJB7_PETMA</name>
<feature type="region of interest" description="Disordered" evidence="9">
    <location>
        <begin position="882"/>
        <end position="922"/>
    </location>
</feature>
<dbReference type="InterPro" id="IPR001876">
    <property type="entry name" value="Znf_RanBP2"/>
</dbReference>
<gene>
    <name evidence="14" type="primary">ZRANB3</name>
</gene>
<feature type="compositionally biased region" description="Basic residues" evidence="9">
    <location>
        <begin position="1"/>
        <end position="11"/>
    </location>
</feature>
<dbReference type="InterPro" id="IPR027417">
    <property type="entry name" value="P-loop_NTPase"/>
</dbReference>
<evidence type="ECO:0000256" key="6">
    <source>
        <dbReference type="ARBA" id="ARBA00022833"/>
    </source>
</evidence>
<dbReference type="InterPro" id="IPR038718">
    <property type="entry name" value="SNF2-like_sf"/>
</dbReference>
<dbReference type="InterPro" id="IPR001650">
    <property type="entry name" value="Helicase_C-like"/>
</dbReference>
<evidence type="ECO:0000256" key="7">
    <source>
        <dbReference type="ARBA" id="ARBA00022840"/>
    </source>
</evidence>
<evidence type="ECO:0000313" key="13">
    <source>
        <dbReference type="Proteomes" id="UP001318040"/>
    </source>
</evidence>
<feature type="compositionally biased region" description="Basic residues" evidence="9">
    <location>
        <begin position="714"/>
        <end position="724"/>
    </location>
</feature>
<keyword evidence="14" id="KW-0255">Endonuclease</keyword>
<evidence type="ECO:0000256" key="1">
    <source>
        <dbReference type="ARBA" id="ARBA00022723"/>
    </source>
</evidence>
<dbReference type="CDD" id="cd00085">
    <property type="entry name" value="HNHc"/>
    <property type="match status" value="1"/>
</dbReference>
<keyword evidence="6" id="KW-0862">Zinc</keyword>
<dbReference type="InterPro" id="IPR003615">
    <property type="entry name" value="HNH_nuc"/>
</dbReference>
<dbReference type="PANTHER" id="PTHR45766">
    <property type="entry name" value="DNA ANNEALING HELICASE AND ENDONUCLEASE ZRANB3 FAMILY MEMBER"/>
    <property type="match status" value="1"/>
</dbReference>
<dbReference type="FunFam" id="3.40.50.300:FF:000788">
    <property type="entry name" value="DNA annealing helicase and endonuclease ZRANB3"/>
    <property type="match status" value="1"/>
</dbReference>
<dbReference type="GO" id="GO:0043596">
    <property type="term" value="C:nuclear replication fork"/>
    <property type="evidence" value="ECO:0007669"/>
    <property type="project" value="TreeGrafter"/>
</dbReference>
<evidence type="ECO:0000256" key="9">
    <source>
        <dbReference type="SAM" id="MobiDB-lite"/>
    </source>
</evidence>
<dbReference type="InterPro" id="IPR036443">
    <property type="entry name" value="Znf_RanBP2_sf"/>
</dbReference>
<feature type="region of interest" description="Disordered" evidence="9">
    <location>
        <begin position="1"/>
        <end position="30"/>
    </location>
</feature>
<keyword evidence="13" id="KW-1185">Reference proteome</keyword>
<dbReference type="InterPro" id="IPR014001">
    <property type="entry name" value="Helicase_ATP-bd"/>
</dbReference>
<reference evidence="14" key="1">
    <citation type="submission" date="2025-08" db="UniProtKB">
        <authorList>
            <consortium name="RefSeq"/>
        </authorList>
    </citation>
    <scope>IDENTIFICATION</scope>
    <source>
        <tissue evidence="14">Sperm</tissue>
    </source>
</reference>
<dbReference type="RefSeq" id="XP_032817921.1">
    <property type="nucleotide sequence ID" value="XM_032962030.1"/>
</dbReference>
<dbReference type="InterPro" id="IPR000330">
    <property type="entry name" value="SNF2_N"/>
</dbReference>
<evidence type="ECO:0000256" key="5">
    <source>
        <dbReference type="ARBA" id="ARBA00022806"/>
    </source>
</evidence>
<feature type="region of interest" description="Disordered" evidence="9">
    <location>
        <begin position="575"/>
        <end position="741"/>
    </location>
</feature>
<dbReference type="SUPFAM" id="SSF52540">
    <property type="entry name" value="P-loop containing nucleoside triphosphate hydrolases"/>
    <property type="match status" value="2"/>
</dbReference>
<dbReference type="SMART" id="SM00490">
    <property type="entry name" value="HELICc"/>
    <property type="match status" value="1"/>
</dbReference>
<dbReference type="InterPro" id="IPR049730">
    <property type="entry name" value="SNF2/RAD54-like_C"/>
</dbReference>
<feature type="domain" description="RanBP2-type" evidence="10">
    <location>
        <begin position="747"/>
        <end position="779"/>
    </location>
</feature>
<dbReference type="Gene3D" id="1.10.30.50">
    <property type="match status" value="1"/>
</dbReference>
<feature type="domain" description="Helicase C-terminal" evidence="12">
    <location>
        <begin position="380"/>
        <end position="540"/>
    </location>
</feature>
<evidence type="ECO:0000256" key="4">
    <source>
        <dbReference type="ARBA" id="ARBA00022801"/>
    </source>
</evidence>
<protein>
    <submittedName>
        <fullName evidence="14">DNA annealing helicase and endonuclease ZRANB3 isoform X2</fullName>
    </submittedName>
</protein>
<dbReference type="Gene3D" id="2.30.30.380">
    <property type="entry name" value="Zn-finger domain of Sec23/24"/>
    <property type="match status" value="1"/>
</dbReference>
<dbReference type="Pfam" id="PF01844">
    <property type="entry name" value="HNH"/>
    <property type="match status" value="1"/>
</dbReference>
<feature type="compositionally biased region" description="Basic and acidic residues" evidence="9">
    <location>
        <begin position="1067"/>
        <end position="1089"/>
    </location>
</feature>
<keyword evidence="5 14" id="KW-0347">Helicase</keyword>
<dbReference type="CDD" id="cd18793">
    <property type="entry name" value="SF2_C_SNF"/>
    <property type="match status" value="1"/>
</dbReference>
<dbReference type="GO" id="GO:0004386">
    <property type="term" value="F:helicase activity"/>
    <property type="evidence" value="ECO:0007669"/>
    <property type="project" value="UniProtKB-KW"/>
</dbReference>
<evidence type="ECO:0000256" key="2">
    <source>
        <dbReference type="ARBA" id="ARBA00022741"/>
    </source>
</evidence>
<keyword evidence="1" id="KW-0479">Metal-binding</keyword>
<feature type="compositionally biased region" description="Low complexity" evidence="9">
    <location>
        <begin position="674"/>
        <end position="689"/>
    </location>
</feature>
<evidence type="ECO:0000256" key="8">
    <source>
        <dbReference type="PROSITE-ProRule" id="PRU00322"/>
    </source>
</evidence>
<sequence>MLSPLKAKRRVKAPERSGGSSSGCRVRGGAARVADGGGFCVRGDTQASDGGGGGGSRENANACCTGKDGSVEGEGGGAAAASASGRDVAESDREDAVGGGEDFPELAVLPDKLRQRLMPFQKQGVRFALEKGGRCMIADEYLWIEELEKWVPELLPGDIHLVENKTDIRAVTESRVTVLGYGLLTADATLLVEALQRRRFQVVLVDESHYMKTRTATRSCLLLPLVQGARRALLLTGTPALARPEELYMQIDALYPNRFGKWTEYAKRYCDARMRFFGRGNRKWDFKGASNLQELHGRLNAFMIRRLKDEVLTQLPPKIRQRIPFDLSKEATRELNTMLDEWEALLKLVRSNSCPTSSFVQVMSLITRLFKQTAVAKAGAVKDYIKMLLENDSIKFLVFAHHLVMLQACTEAVVESKVRYIRIDGSVPAAERSRLVHQFQNDASIRVAVLSIKAAGQGLTFTAATHVVFAELYWDPGHMKQAEDRAHRIGQCSSVHIHYLIAKGTLDSLLWAMINRKIFVTSSTLNGRLEQLGMQEADTDKCDFLSHAMAWVPSDTIPEEEALFFTQREKDKQPDIRGFFKKPTTPRVKANSDGGCDDERENGSVDTAWDARSPPSEEGVDEPADGDGASLDGLRLLSSGKRGVPEGEEFKPQSKKFRLPIAISPNTELQKSRTPPSSASPASPATTSPMALQASPHAGQQTRLPAKSGSASALRRKSTTRRRKDPATQCRPKGPQRGRVLLPCDDREDALAAWDCNVCTYSNNGLMLYCEMCNTVRPSERKTDGEPGDITAGRKKDGTEQAPRGTRKHAAPSPGKSADSEPRACSQAWGECISVSESDDDEDSVACHRLVVEDEVGQTLDPVKPETDGHSCLPPTVVGEASSCAEDGLSGQGSKAGVSVAAGDDATQPEPTSMDVERGAADGEDPCQVDVPAFDSFMFCASRNTDRVFLFTTDGQPLHCNFIPLDIKLENWDELPDILQHKRNLVLVQRFVREWDALPPMKQRILRKSGQVFRSPALAVEEISVGQRKQHCTKRFLSKTDVAERALTTAKQEGGSVRLVTKPGVKPLDRKRDPEPTHGTEKANADKKVPQSAASTIPDAPGVDEVPSVGFLQAVDGSGRPLCLGCSKPTQRASAAAGAAAGSNPGTSAALTGAADWATRFCSRACQEDFNLRSYNSCVRGAVRDAEHGVCRACGLDAQELFSRVRGTPRPQRKALLEATVMAVLSVEQLNEMIREPRAGQFWQADHIQPVWNGGGQCHLDNLQTLCTVCHEKKTNKQEVERRQMVKRAKAAQYGADITLFFQKK</sequence>
<dbReference type="GO" id="GO:0031297">
    <property type="term" value="P:replication fork processing"/>
    <property type="evidence" value="ECO:0007669"/>
    <property type="project" value="TreeGrafter"/>
</dbReference>
<evidence type="ECO:0000256" key="3">
    <source>
        <dbReference type="ARBA" id="ARBA00022771"/>
    </source>
</evidence>
<proteinExistence type="predicted"/>
<dbReference type="PANTHER" id="PTHR45766:SF3">
    <property type="entry name" value="DNA ANNEALING HELICASE AND ENDONUCLEASE ZRANB3"/>
    <property type="match status" value="1"/>
</dbReference>
<dbReference type="PROSITE" id="PS51192">
    <property type="entry name" value="HELICASE_ATP_BIND_1"/>
    <property type="match status" value="1"/>
</dbReference>
<dbReference type="GO" id="GO:0008270">
    <property type="term" value="F:zinc ion binding"/>
    <property type="evidence" value="ECO:0007669"/>
    <property type="project" value="UniProtKB-KW"/>
</dbReference>
<keyword evidence="14" id="KW-0540">Nuclease</keyword>
<feature type="compositionally biased region" description="Polar residues" evidence="9">
    <location>
        <begin position="664"/>
        <end position="673"/>
    </location>
</feature>
<dbReference type="Gene3D" id="3.40.50.300">
    <property type="entry name" value="P-loop containing nucleotide triphosphate hydrolases"/>
    <property type="match status" value="1"/>
</dbReference>
<feature type="compositionally biased region" description="Basic and acidic residues" evidence="9">
    <location>
        <begin position="87"/>
        <end position="96"/>
    </location>
</feature>
<dbReference type="SUPFAM" id="SSF90209">
    <property type="entry name" value="Ran binding protein zinc finger-like"/>
    <property type="match status" value="1"/>
</dbReference>
<feature type="region of interest" description="Disordered" evidence="9">
    <location>
        <begin position="1053"/>
        <end position="1102"/>
    </location>
</feature>
<organism evidence="13 14">
    <name type="scientific">Petromyzon marinus</name>
    <name type="common">Sea lamprey</name>
    <dbReference type="NCBI Taxonomy" id="7757"/>
    <lineage>
        <taxon>Eukaryota</taxon>
        <taxon>Metazoa</taxon>
        <taxon>Chordata</taxon>
        <taxon>Craniata</taxon>
        <taxon>Vertebrata</taxon>
        <taxon>Cyclostomata</taxon>
        <taxon>Hyperoartia</taxon>
        <taxon>Petromyzontiformes</taxon>
        <taxon>Petromyzontidae</taxon>
        <taxon>Petromyzon</taxon>
    </lineage>
</organism>
<dbReference type="GO" id="GO:0003676">
    <property type="term" value="F:nucleic acid binding"/>
    <property type="evidence" value="ECO:0007669"/>
    <property type="project" value="InterPro"/>
</dbReference>
<keyword evidence="7" id="KW-0067">ATP-binding</keyword>
<evidence type="ECO:0000313" key="14">
    <source>
        <dbReference type="RefSeq" id="XP_032817921.1"/>
    </source>
</evidence>
<feature type="compositionally biased region" description="Low complexity" evidence="9">
    <location>
        <begin position="16"/>
        <end position="30"/>
    </location>
</feature>
<keyword evidence="3 8" id="KW-0863">Zinc-finger</keyword>
<dbReference type="GO" id="GO:0016787">
    <property type="term" value="F:hydrolase activity"/>
    <property type="evidence" value="ECO:0007669"/>
    <property type="project" value="UniProtKB-KW"/>
</dbReference>
<evidence type="ECO:0000259" key="12">
    <source>
        <dbReference type="PROSITE" id="PS51194"/>
    </source>
</evidence>
<dbReference type="Proteomes" id="UP001318040">
    <property type="component" value="Chromosome 2"/>
</dbReference>
<feature type="compositionally biased region" description="Basic and acidic residues" evidence="9">
    <location>
        <begin position="643"/>
        <end position="652"/>
    </location>
</feature>
<dbReference type="Gene3D" id="3.40.50.10810">
    <property type="entry name" value="Tandem AAA-ATPase domain"/>
    <property type="match status" value="1"/>
</dbReference>
<dbReference type="PROSITE" id="PS51194">
    <property type="entry name" value="HELICASE_CTER"/>
    <property type="match status" value="1"/>
</dbReference>
<keyword evidence="4" id="KW-0378">Hydrolase</keyword>
<accession>A0AAJ7TJB7</accession>
<dbReference type="GO" id="GO:0006281">
    <property type="term" value="P:DNA repair"/>
    <property type="evidence" value="ECO:0007669"/>
    <property type="project" value="TreeGrafter"/>
</dbReference>
<dbReference type="InterPro" id="IPR002711">
    <property type="entry name" value="HNH"/>
</dbReference>
<evidence type="ECO:0000259" key="11">
    <source>
        <dbReference type="PROSITE" id="PS51192"/>
    </source>
</evidence>
<dbReference type="Pfam" id="PF00176">
    <property type="entry name" value="SNF2-rel_dom"/>
    <property type="match status" value="1"/>
</dbReference>
<keyword evidence="2" id="KW-0547">Nucleotide-binding</keyword>
<dbReference type="GO" id="GO:0004520">
    <property type="term" value="F:DNA endonuclease activity"/>
    <property type="evidence" value="ECO:0007669"/>
    <property type="project" value="TreeGrafter"/>
</dbReference>